<evidence type="ECO:0008006" key="3">
    <source>
        <dbReference type="Google" id="ProtNLM"/>
    </source>
</evidence>
<evidence type="ECO:0000313" key="2">
    <source>
        <dbReference type="Proteomes" id="UP000605990"/>
    </source>
</evidence>
<protein>
    <recommendedName>
        <fullName evidence="3">Immunity protein 30 domain-containing protein</fullName>
    </recommendedName>
</protein>
<name>A0ABR7J2G2_9FLAO</name>
<dbReference type="Proteomes" id="UP000605990">
    <property type="component" value="Unassembled WGS sequence"/>
</dbReference>
<gene>
    <name evidence="1" type="ORF">H8R27_14850</name>
</gene>
<organism evidence="1 2">
    <name type="scientific">Flavobacterium bernardetii</name>
    <dbReference type="NCBI Taxonomy" id="2813823"/>
    <lineage>
        <taxon>Bacteria</taxon>
        <taxon>Pseudomonadati</taxon>
        <taxon>Bacteroidota</taxon>
        <taxon>Flavobacteriia</taxon>
        <taxon>Flavobacteriales</taxon>
        <taxon>Flavobacteriaceae</taxon>
        <taxon>Flavobacterium</taxon>
    </lineage>
</organism>
<dbReference type="EMBL" id="JACRUN010000012">
    <property type="protein sequence ID" value="MBC5836167.1"/>
    <property type="molecule type" value="Genomic_DNA"/>
</dbReference>
<evidence type="ECO:0000313" key="1">
    <source>
        <dbReference type="EMBL" id="MBC5836167.1"/>
    </source>
</evidence>
<comment type="caution">
    <text evidence="1">The sequence shown here is derived from an EMBL/GenBank/DDBJ whole genome shotgun (WGS) entry which is preliminary data.</text>
</comment>
<sequence length="143" mass="17087">MNIRKLFSISNKSKIFNLFEKSIKEKDSEILLQGLELAFKEQIDRDYEKYFLKLLPETWHEEHEELVNILWLENLNNDSFSDILYLIATHPETYRNFDDDNEPTLRKCIHVLKAINSEKSNSYVEKLKQTNNPNVAFTLENYK</sequence>
<reference evidence="1 2" key="1">
    <citation type="submission" date="2020-08" db="EMBL/GenBank/DDBJ databases">
        <title>Description of novel Flavobacterium F-408 isolate.</title>
        <authorList>
            <person name="Saticioglu I.B."/>
            <person name="Duman M."/>
            <person name="Altun S."/>
        </authorList>
    </citation>
    <scope>NUCLEOTIDE SEQUENCE [LARGE SCALE GENOMIC DNA]</scope>
    <source>
        <strain evidence="1 2">F-408</strain>
    </source>
</reference>
<proteinExistence type="predicted"/>
<keyword evidence="2" id="KW-1185">Reference proteome</keyword>
<dbReference type="RefSeq" id="WP_166131603.1">
    <property type="nucleotide sequence ID" value="NZ_JAANOQ010000012.1"/>
</dbReference>
<accession>A0ABR7J2G2</accession>